<protein>
    <submittedName>
        <fullName evidence="2">Ovule protein</fullName>
    </submittedName>
</protein>
<reference evidence="2" key="2">
    <citation type="submission" date="2020-10" db="UniProtKB">
        <authorList>
            <consortium name="WormBaseParasite"/>
        </authorList>
    </citation>
    <scope>IDENTIFICATION</scope>
</reference>
<dbReference type="WBParaSite" id="Pan_g4153.t1">
    <property type="protein sequence ID" value="Pan_g4153.t1"/>
    <property type="gene ID" value="Pan_g4153"/>
</dbReference>
<reference evidence="1" key="1">
    <citation type="journal article" date="2013" name="Genetics">
        <title>The draft genome and transcriptome of Panagrellus redivivus are shaped by the harsh demands of a free-living lifestyle.</title>
        <authorList>
            <person name="Srinivasan J."/>
            <person name="Dillman A.R."/>
            <person name="Macchietto M.G."/>
            <person name="Heikkinen L."/>
            <person name="Lakso M."/>
            <person name="Fracchia K.M."/>
            <person name="Antoshechkin I."/>
            <person name="Mortazavi A."/>
            <person name="Wong G."/>
            <person name="Sternberg P.W."/>
        </authorList>
    </citation>
    <scope>NUCLEOTIDE SEQUENCE [LARGE SCALE GENOMIC DNA]</scope>
    <source>
        <strain evidence="1">MT8872</strain>
    </source>
</reference>
<keyword evidence="1" id="KW-1185">Reference proteome</keyword>
<dbReference type="Proteomes" id="UP000492821">
    <property type="component" value="Unassembled WGS sequence"/>
</dbReference>
<accession>A0A7E4VXY2</accession>
<dbReference type="AlphaFoldDB" id="A0A7E4VXY2"/>
<name>A0A7E4VXY2_PANRE</name>
<organism evidence="1 2">
    <name type="scientific">Panagrellus redivivus</name>
    <name type="common">Microworm</name>
    <dbReference type="NCBI Taxonomy" id="6233"/>
    <lineage>
        <taxon>Eukaryota</taxon>
        <taxon>Metazoa</taxon>
        <taxon>Ecdysozoa</taxon>
        <taxon>Nematoda</taxon>
        <taxon>Chromadorea</taxon>
        <taxon>Rhabditida</taxon>
        <taxon>Tylenchina</taxon>
        <taxon>Panagrolaimomorpha</taxon>
        <taxon>Panagrolaimoidea</taxon>
        <taxon>Panagrolaimidae</taxon>
        <taxon>Panagrellus</taxon>
    </lineage>
</organism>
<evidence type="ECO:0000313" key="1">
    <source>
        <dbReference type="Proteomes" id="UP000492821"/>
    </source>
</evidence>
<sequence length="88" mass="9633">MPCQSQLNISNPVKTWLSIVSDRFFGGYPSKSMTSPVAAYMYFYFLPPKHGKQNNAFQVWSFGSLSTSSSGLFSAPAGDQGIPIPPEH</sequence>
<proteinExistence type="predicted"/>
<evidence type="ECO:0000313" key="2">
    <source>
        <dbReference type="WBParaSite" id="Pan_g4153.t1"/>
    </source>
</evidence>